<dbReference type="CDD" id="cd02696">
    <property type="entry name" value="MurNAc-LAA"/>
    <property type="match status" value="1"/>
</dbReference>
<dbReference type="InterPro" id="IPR002508">
    <property type="entry name" value="MurNAc-LAA_cat"/>
</dbReference>
<dbReference type="EMBL" id="QBMN01000005">
    <property type="protein sequence ID" value="PZO45479.1"/>
    <property type="molecule type" value="Genomic_DNA"/>
</dbReference>
<dbReference type="InterPro" id="IPR050695">
    <property type="entry name" value="N-acetylmuramoyl_amidase_3"/>
</dbReference>
<name>A0A2W4WUB5_9CYAN</name>
<dbReference type="SUPFAM" id="SSF53187">
    <property type="entry name" value="Zn-dependent exopeptidases"/>
    <property type="match status" value="1"/>
</dbReference>
<dbReference type="InterPro" id="IPR002901">
    <property type="entry name" value="MGlyc_endo_b_GlcNAc-like_dom"/>
</dbReference>
<dbReference type="Gene3D" id="3.40.630.40">
    <property type="entry name" value="Zn-dependent exopeptidases"/>
    <property type="match status" value="1"/>
</dbReference>
<dbReference type="Pfam" id="PF01832">
    <property type="entry name" value="Glucosaminidase"/>
    <property type="match status" value="1"/>
</dbReference>
<accession>A0A2W4WUB5</accession>
<dbReference type="GO" id="GO:0004040">
    <property type="term" value="F:amidase activity"/>
    <property type="evidence" value="ECO:0007669"/>
    <property type="project" value="InterPro"/>
</dbReference>
<comment type="caution">
    <text evidence="3">The sequence shown here is derived from an EMBL/GenBank/DDBJ whole genome shotgun (WGS) entry which is preliminary data.</text>
</comment>
<evidence type="ECO:0000256" key="1">
    <source>
        <dbReference type="ARBA" id="ARBA00022801"/>
    </source>
</evidence>
<evidence type="ECO:0000313" key="4">
    <source>
        <dbReference type="Proteomes" id="UP000249081"/>
    </source>
</evidence>
<evidence type="ECO:0000313" key="3">
    <source>
        <dbReference type="EMBL" id="PZO45479.1"/>
    </source>
</evidence>
<proteinExistence type="predicted"/>
<dbReference type="GO" id="GO:0030288">
    <property type="term" value="C:outer membrane-bounded periplasmic space"/>
    <property type="evidence" value="ECO:0007669"/>
    <property type="project" value="TreeGrafter"/>
</dbReference>
<gene>
    <name evidence="3" type="ORF">DCF17_01325</name>
</gene>
<sequence length="452" mass="48869">MAQIFISAGHGGFEDGVVDPGAMLPSATEAAEMIQIRDLVVAELRSRNLAVLSVPDDLSAAQTLAWINARCRPEDVALEIHAGAFSDPSVRGSTVFYIAKNDVRRTHAELVLLALIRRVTQLPSRGVKPDTESPTGMLAFCRSLGCPSLFMEVGFLSNPQDLAIIQRQRRDVALGIADGLASWSRAVGNSTPTVPGGTLPEIRINLNGGIYPETGIIVNNNAYVPIDIADLLGVDATTSPNITRVRYANVVYIKAVDLQNYNVSVGWDAASRTLRLRSRTGMQFCPGAMDRIMGTGSTSEVQLTMFLKNVNEAAVNTYRDLPKLYREEGAIEGVNHDIAFCQMLVETNSLNFGGSLNPAQNNFGGIGSPTGGMEGASFPSARVGVRAQIQHLKAYGSLDPLVQRQVDPRFGFVVRGVAPLVDQLSGRWSADQEYGRKIMAFMRRLYESAGLL</sequence>
<organism evidence="3 4">
    <name type="scientific">Shackletoniella antarctica</name>
    <dbReference type="NCBI Taxonomy" id="268115"/>
    <lineage>
        <taxon>Bacteria</taxon>
        <taxon>Bacillati</taxon>
        <taxon>Cyanobacteriota</taxon>
        <taxon>Cyanophyceae</taxon>
        <taxon>Oculatellales</taxon>
        <taxon>Oculatellaceae</taxon>
        <taxon>Shackletoniella</taxon>
    </lineage>
</organism>
<dbReference type="SMART" id="SM00646">
    <property type="entry name" value="Ami_3"/>
    <property type="match status" value="1"/>
</dbReference>
<protein>
    <submittedName>
        <fullName evidence="3">Cell wall hydrolase</fullName>
    </submittedName>
</protein>
<dbReference type="GO" id="GO:0008745">
    <property type="term" value="F:N-acetylmuramoyl-L-alanine amidase activity"/>
    <property type="evidence" value="ECO:0007669"/>
    <property type="project" value="InterPro"/>
</dbReference>
<evidence type="ECO:0000259" key="2">
    <source>
        <dbReference type="SMART" id="SM00646"/>
    </source>
</evidence>
<dbReference type="Proteomes" id="UP000249081">
    <property type="component" value="Unassembled WGS sequence"/>
</dbReference>
<dbReference type="Pfam" id="PF01520">
    <property type="entry name" value="Amidase_3"/>
    <property type="match status" value="1"/>
</dbReference>
<dbReference type="AlphaFoldDB" id="A0A2W4WUB5"/>
<dbReference type="GO" id="GO:0009253">
    <property type="term" value="P:peptidoglycan catabolic process"/>
    <property type="evidence" value="ECO:0007669"/>
    <property type="project" value="InterPro"/>
</dbReference>
<reference evidence="3 4" key="2">
    <citation type="submission" date="2018-06" db="EMBL/GenBank/DDBJ databases">
        <title>Metagenomic assembly of (sub)arctic Cyanobacteria and their associated microbiome from non-axenic cultures.</title>
        <authorList>
            <person name="Baurain D."/>
        </authorList>
    </citation>
    <scope>NUCLEOTIDE SEQUENCE [LARGE SCALE GENOMIC DNA]</scope>
    <source>
        <strain evidence="3">ULC041bin1</strain>
    </source>
</reference>
<feature type="domain" description="MurNAc-LAA" evidence="2">
    <location>
        <begin position="65"/>
        <end position="181"/>
    </location>
</feature>
<dbReference type="PANTHER" id="PTHR30404:SF0">
    <property type="entry name" value="N-ACETYLMURAMOYL-L-ALANINE AMIDASE AMIC"/>
    <property type="match status" value="1"/>
</dbReference>
<reference evidence="4" key="1">
    <citation type="submission" date="2018-04" db="EMBL/GenBank/DDBJ databases">
        <authorList>
            <person name="Cornet L."/>
        </authorList>
    </citation>
    <scope>NUCLEOTIDE SEQUENCE [LARGE SCALE GENOMIC DNA]</scope>
</reference>
<keyword evidence="1 3" id="KW-0378">Hydrolase</keyword>
<dbReference type="PANTHER" id="PTHR30404">
    <property type="entry name" value="N-ACETYLMURAMOYL-L-ALANINE AMIDASE"/>
    <property type="match status" value="1"/>
</dbReference>